<evidence type="ECO:0000313" key="2">
    <source>
        <dbReference type="EMBL" id="GMA96607.1"/>
    </source>
</evidence>
<keyword evidence="3" id="KW-1185">Reference proteome</keyword>
<reference evidence="3" key="1">
    <citation type="journal article" date="2019" name="Int. J. Syst. Evol. Microbiol.">
        <title>The Global Catalogue of Microorganisms (GCM) 10K type strain sequencing project: providing services to taxonomists for standard genome sequencing and annotation.</title>
        <authorList>
            <consortium name="The Broad Institute Genomics Platform"/>
            <consortium name="The Broad Institute Genome Sequencing Center for Infectious Disease"/>
            <person name="Wu L."/>
            <person name="Ma J."/>
        </authorList>
    </citation>
    <scope>NUCLEOTIDE SEQUENCE [LARGE SCALE GENOMIC DNA]</scope>
    <source>
        <strain evidence="3">NBRC 108894</strain>
    </source>
</reference>
<accession>A0ABQ6K9K0</accession>
<dbReference type="EMBL" id="BSVB01000001">
    <property type="protein sequence ID" value="GMA96607.1"/>
    <property type="molecule type" value="Genomic_DNA"/>
</dbReference>
<dbReference type="Proteomes" id="UP001157034">
    <property type="component" value="Unassembled WGS sequence"/>
</dbReference>
<evidence type="ECO:0000313" key="3">
    <source>
        <dbReference type="Proteomes" id="UP001157034"/>
    </source>
</evidence>
<proteinExistence type="predicted"/>
<dbReference type="InterPro" id="IPR040596">
    <property type="entry name" value="RNase_II_C_S1"/>
</dbReference>
<name>A0ABQ6K9K0_9MICO</name>
<organism evidence="2 3">
    <name type="scientific">Pseudolysinimonas kribbensis</name>
    <dbReference type="NCBI Taxonomy" id="433641"/>
    <lineage>
        <taxon>Bacteria</taxon>
        <taxon>Bacillati</taxon>
        <taxon>Actinomycetota</taxon>
        <taxon>Actinomycetes</taxon>
        <taxon>Micrococcales</taxon>
        <taxon>Microbacteriaceae</taxon>
        <taxon>Pseudolysinimonas</taxon>
    </lineage>
</organism>
<evidence type="ECO:0000259" key="1">
    <source>
        <dbReference type="Pfam" id="PF18614"/>
    </source>
</evidence>
<gene>
    <name evidence="2" type="ORF">GCM10025881_34310</name>
</gene>
<comment type="caution">
    <text evidence="2">The sequence shown here is derived from an EMBL/GenBank/DDBJ whole genome shotgun (WGS) entry which is preliminary data.</text>
</comment>
<protein>
    <recommendedName>
        <fullName evidence="1">RNase II-type exonuclease C-terminal S1 domain-containing protein</fullName>
    </recommendedName>
</protein>
<dbReference type="Pfam" id="PF18614">
    <property type="entry name" value="RNase_II_C_S1"/>
    <property type="match status" value="1"/>
</dbReference>
<feature type="domain" description="RNase II-type exonuclease C-terminal S1" evidence="1">
    <location>
        <begin position="9"/>
        <end position="64"/>
    </location>
</feature>
<sequence length="65" mass="6696">MLAHRVGDTFDATVVAQTKDGCTVQLTDPAVTAACAGHPETGSAVRVRLVRADVPTASVEFELAA</sequence>